<protein>
    <submittedName>
        <fullName evidence="2">Uncharacterized protein</fullName>
    </submittedName>
</protein>
<proteinExistence type="predicted"/>
<evidence type="ECO:0000256" key="1">
    <source>
        <dbReference type="SAM" id="Phobius"/>
    </source>
</evidence>
<evidence type="ECO:0000313" key="2">
    <source>
        <dbReference type="EMBL" id="GEM45204.1"/>
    </source>
</evidence>
<feature type="transmembrane region" description="Helical" evidence="1">
    <location>
        <begin position="63"/>
        <end position="86"/>
    </location>
</feature>
<dbReference type="RefSeq" id="WP_186815804.1">
    <property type="nucleotide sequence ID" value="NZ_BJXB01000003.1"/>
</dbReference>
<dbReference type="Proteomes" id="UP000321306">
    <property type="component" value="Unassembled WGS sequence"/>
</dbReference>
<keyword evidence="1" id="KW-1133">Transmembrane helix</keyword>
<dbReference type="EMBL" id="BJXB01000003">
    <property type="protein sequence ID" value="GEM45204.1"/>
    <property type="molecule type" value="Genomic_DNA"/>
</dbReference>
<keyword evidence="1" id="KW-0472">Membrane</keyword>
<dbReference type="AlphaFoldDB" id="A0A511MX95"/>
<reference evidence="2 3" key="1">
    <citation type="submission" date="2019-07" db="EMBL/GenBank/DDBJ databases">
        <title>Whole genome shotgun sequence of Deinococcus cellulosilyticus NBRC 106333.</title>
        <authorList>
            <person name="Hosoyama A."/>
            <person name="Uohara A."/>
            <person name="Ohji S."/>
            <person name="Ichikawa N."/>
        </authorList>
    </citation>
    <scope>NUCLEOTIDE SEQUENCE [LARGE SCALE GENOMIC DNA]</scope>
    <source>
        <strain evidence="2 3">NBRC 106333</strain>
    </source>
</reference>
<feature type="transmembrane region" description="Helical" evidence="1">
    <location>
        <begin position="26"/>
        <end position="51"/>
    </location>
</feature>
<gene>
    <name evidence="2" type="ORF">DC3_08390</name>
</gene>
<comment type="caution">
    <text evidence="2">The sequence shown here is derived from an EMBL/GenBank/DDBJ whole genome shotgun (WGS) entry which is preliminary data.</text>
</comment>
<keyword evidence="3" id="KW-1185">Reference proteome</keyword>
<organism evidence="2 3">
    <name type="scientific">Deinococcus cellulosilyticus (strain DSM 18568 / NBRC 106333 / KACC 11606 / 5516J-15)</name>
    <dbReference type="NCBI Taxonomy" id="1223518"/>
    <lineage>
        <taxon>Bacteria</taxon>
        <taxon>Thermotogati</taxon>
        <taxon>Deinococcota</taxon>
        <taxon>Deinococci</taxon>
        <taxon>Deinococcales</taxon>
        <taxon>Deinococcaceae</taxon>
        <taxon>Deinococcus</taxon>
    </lineage>
</organism>
<evidence type="ECO:0000313" key="3">
    <source>
        <dbReference type="Proteomes" id="UP000321306"/>
    </source>
</evidence>
<sequence>MHWMLILMLLLGAAQAHEALDLEDPSVGSAATVGIWLFTVLGGVGFLGSLGLMLGNLGRQKNLVMTGAIGAVLSAGVAGAAGYALYSQQAIPADRTTLHLTDQGWTVGYGGTASVKNVLILPVGEIREILAESELPDTRLTIPMLGLDVELPRQQVVTLSFSVPMEGDFLAMDGKLTVRGVKKTEFESFLKEQKP</sequence>
<accession>A0A511MX95</accession>
<keyword evidence="1" id="KW-0812">Transmembrane</keyword>
<name>A0A511MX95_DEIC1</name>